<dbReference type="Gene3D" id="2.80.10.50">
    <property type="match status" value="1"/>
</dbReference>
<evidence type="ECO:0000259" key="1">
    <source>
        <dbReference type="Pfam" id="PF00652"/>
    </source>
</evidence>
<name>A0ABW5GPB4_9PSEU</name>
<gene>
    <name evidence="2" type="ORF">ACFSYJ_29120</name>
</gene>
<sequence>MTYQIRNWKYNLCLQAWDTHEAGYPVSAAPCDGKPHQQWQHGNSNQMGHVNVANGQCLDYPNYSDTRPRTNPCVEQTDFHSTQTWWHLDQYSLSNNNWSRACLAMFDVQGVVLGPQLEKCDSSRAGQAWAYP</sequence>
<dbReference type="Pfam" id="PF00652">
    <property type="entry name" value="Ricin_B_lectin"/>
    <property type="match status" value="1"/>
</dbReference>
<keyword evidence="3" id="KW-1185">Reference proteome</keyword>
<dbReference type="PROSITE" id="PS50231">
    <property type="entry name" value="RICIN_B_LECTIN"/>
    <property type="match status" value="1"/>
</dbReference>
<accession>A0ABW5GPB4</accession>
<dbReference type="EMBL" id="JBHUKU010000018">
    <property type="protein sequence ID" value="MFD2462703.1"/>
    <property type="molecule type" value="Genomic_DNA"/>
</dbReference>
<evidence type="ECO:0000313" key="2">
    <source>
        <dbReference type="EMBL" id="MFD2462703.1"/>
    </source>
</evidence>
<evidence type="ECO:0000313" key="3">
    <source>
        <dbReference type="Proteomes" id="UP001597419"/>
    </source>
</evidence>
<reference evidence="3" key="1">
    <citation type="journal article" date="2019" name="Int. J. Syst. Evol. Microbiol.">
        <title>The Global Catalogue of Microorganisms (GCM) 10K type strain sequencing project: providing services to taxonomists for standard genome sequencing and annotation.</title>
        <authorList>
            <consortium name="The Broad Institute Genomics Platform"/>
            <consortium name="The Broad Institute Genome Sequencing Center for Infectious Disease"/>
            <person name="Wu L."/>
            <person name="Ma J."/>
        </authorList>
    </citation>
    <scope>NUCLEOTIDE SEQUENCE [LARGE SCALE GENOMIC DNA]</scope>
    <source>
        <strain evidence="3">CGMCC 4.7643</strain>
    </source>
</reference>
<dbReference type="InterPro" id="IPR000772">
    <property type="entry name" value="Ricin_B_lectin"/>
</dbReference>
<dbReference type="Proteomes" id="UP001597419">
    <property type="component" value="Unassembled WGS sequence"/>
</dbReference>
<organism evidence="2 3">
    <name type="scientific">Amycolatopsis samaneae</name>
    <dbReference type="NCBI Taxonomy" id="664691"/>
    <lineage>
        <taxon>Bacteria</taxon>
        <taxon>Bacillati</taxon>
        <taxon>Actinomycetota</taxon>
        <taxon>Actinomycetes</taxon>
        <taxon>Pseudonocardiales</taxon>
        <taxon>Pseudonocardiaceae</taxon>
        <taxon>Amycolatopsis</taxon>
    </lineage>
</organism>
<dbReference type="RefSeq" id="WP_345409026.1">
    <property type="nucleotide sequence ID" value="NZ_BAABHG010000034.1"/>
</dbReference>
<comment type="caution">
    <text evidence="2">The sequence shown here is derived from an EMBL/GenBank/DDBJ whole genome shotgun (WGS) entry which is preliminary data.</text>
</comment>
<feature type="domain" description="Ricin B lectin" evidence="1">
    <location>
        <begin position="2"/>
        <end position="129"/>
    </location>
</feature>
<protein>
    <submittedName>
        <fullName evidence="2">Ricin-type beta-trefoil lectin domain protein</fullName>
    </submittedName>
</protein>
<dbReference type="InterPro" id="IPR035992">
    <property type="entry name" value="Ricin_B-like_lectins"/>
</dbReference>
<dbReference type="SUPFAM" id="SSF50370">
    <property type="entry name" value="Ricin B-like lectins"/>
    <property type="match status" value="1"/>
</dbReference>
<proteinExistence type="predicted"/>